<accession>A0ABR3WFG3</accession>
<reference evidence="2 3" key="1">
    <citation type="journal article" date="2024" name="IMA Fungus">
        <title>IMA Genome - F19 : A genome assembly and annotation guide to empower mycologists, including annotated draft genome sequences of Ceratocystis pirilliformis, Diaporthe australafricana, Fusarium ophioides, Paecilomyces lecythidis, and Sporothrix stenoceras.</title>
        <authorList>
            <person name="Aylward J."/>
            <person name="Wilson A.M."/>
            <person name="Visagie C.M."/>
            <person name="Spraker J."/>
            <person name="Barnes I."/>
            <person name="Buitendag C."/>
            <person name="Ceriani C."/>
            <person name="Del Mar Angel L."/>
            <person name="du Plessis D."/>
            <person name="Fuchs T."/>
            <person name="Gasser K."/>
            <person name="Kramer D."/>
            <person name="Li W."/>
            <person name="Munsamy K."/>
            <person name="Piso A."/>
            <person name="Price J.L."/>
            <person name="Sonnekus B."/>
            <person name="Thomas C."/>
            <person name="van der Nest A."/>
            <person name="van Dijk A."/>
            <person name="van Heerden A."/>
            <person name="van Vuuren N."/>
            <person name="Yilmaz N."/>
            <person name="Duong T.A."/>
            <person name="van der Merwe N.A."/>
            <person name="Wingfield M.J."/>
            <person name="Wingfield B.D."/>
        </authorList>
    </citation>
    <scope>NUCLEOTIDE SEQUENCE [LARGE SCALE GENOMIC DNA]</scope>
    <source>
        <strain evidence="2 3">CMW 18300</strain>
    </source>
</reference>
<evidence type="ECO:0000313" key="3">
    <source>
        <dbReference type="Proteomes" id="UP001583177"/>
    </source>
</evidence>
<proteinExistence type="predicted"/>
<protein>
    <recommendedName>
        <fullName evidence="1">Heterokaryon incompatibility domain-containing protein</fullName>
    </recommendedName>
</protein>
<evidence type="ECO:0000259" key="1">
    <source>
        <dbReference type="Pfam" id="PF06985"/>
    </source>
</evidence>
<dbReference type="Proteomes" id="UP001583177">
    <property type="component" value="Unassembled WGS sequence"/>
</dbReference>
<feature type="domain" description="Heterokaryon incompatibility" evidence="1">
    <location>
        <begin position="24"/>
        <end position="152"/>
    </location>
</feature>
<dbReference type="EMBL" id="JAWRVE010000091">
    <property type="protein sequence ID" value="KAL1860501.1"/>
    <property type="molecule type" value="Genomic_DNA"/>
</dbReference>
<dbReference type="PANTHER" id="PTHR10622:SF10">
    <property type="entry name" value="HET DOMAIN-CONTAINING PROTEIN"/>
    <property type="match status" value="1"/>
</dbReference>
<dbReference type="PANTHER" id="PTHR10622">
    <property type="entry name" value="HET DOMAIN-CONTAINING PROTEIN"/>
    <property type="match status" value="1"/>
</dbReference>
<evidence type="ECO:0000313" key="2">
    <source>
        <dbReference type="EMBL" id="KAL1860501.1"/>
    </source>
</evidence>
<organism evidence="2 3">
    <name type="scientific">Diaporthe australafricana</name>
    <dbReference type="NCBI Taxonomy" id="127596"/>
    <lineage>
        <taxon>Eukaryota</taxon>
        <taxon>Fungi</taxon>
        <taxon>Dikarya</taxon>
        <taxon>Ascomycota</taxon>
        <taxon>Pezizomycotina</taxon>
        <taxon>Sordariomycetes</taxon>
        <taxon>Sordariomycetidae</taxon>
        <taxon>Diaporthales</taxon>
        <taxon>Diaporthaceae</taxon>
        <taxon>Diaporthe</taxon>
    </lineage>
</organism>
<dbReference type="InterPro" id="IPR010730">
    <property type="entry name" value="HET"/>
</dbReference>
<keyword evidence="3" id="KW-1185">Reference proteome</keyword>
<comment type="caution">
    <text evidence="2">The sequence shown here is derived from an EMBL/GenBank/DDBJ whole genome shotgun (WGS) entry which is preliminary data.</text>
</comment>
<sequence>MRLLNTTSLRFHSGEHTDFREKGYAVLSHRWMPQEITLDEFSSHVEELRLGESALSPQLEKIRGACETARSKGIKWIWIDSCCIDKRDLVETTEAINSMYRWYRGALLCIVYLYDVKKNKNEDINIMDSHIFDRLGQDKPSEWFSRGWTLQELLAPRQMEFYDKEWVYIGTKKEMKTSIANITGIDEDYLTGNKDFTTACIAQKMSWMAGRTTTKEEDIAYSMVGLFGITLTPVYGEGMRAFTRLQESLLSSRFAEESLFAWKMPAVNAGDQYNVSSDGWAADEWGLLAPSPEWFADSGGIRRLNSMTPRQVPFTMEPTGVKGPIGINPCVGKVRPWYLVTKVGLLCGIVPGLIPFFYTRHLIKKIFNEDFAFGLHCLEVDHAGRRTYVGIYLRPTLPVKRLYVEGESTILAPITHIRRARSTEFSQNPWFFKKSSTGFVPQPMPADF</sequence>
<dbReference type="Pfam" id="PF06985">
    <property type="entry name" value="HET"/>
    <property type="match status" value="1"/>
</dbReference>
<gene>
    <name evidence="2" type="ORF">Daus18300_009133</name>
</gene>
<name>A0ABR3WFG3_9PEZI</name>